<accession>A0A1M7EKR4</accession>
<dbReference type="PANTHER" id="PTHR36834:SF2">
    <property type="entry name" value="MEMBRANE PROTEIN"/>
    <property type="match status" value="1"/>
</dbReference>
<protein>
    <submittedName>
        <fullName evidence="3">Glycopeptide antibiotics resistance protein</fullName>
    </submittedName>
</protein>
<dbReference type="Pfam" id="PF04892">
    <property type="entry name" value="VanZ"/>
    <property type="match status" value="1"/>
</dbReference>
<feature type="transmembrane region" description="Helical" evidence="1">
    <location>
        <begin position="63"/>
        <end position="79"/>
    </location>
</feature>
<keyword evidence="1" id="KW-1133">Transmembrane helix</keyword>
<dbReference type="EMBL" id="FRCP01000005">
    <property type="protein sequence ID" value="SHL91979.1"/>
    <property type="molecule type" value="Genomic_DNA"/>
</dbReference>
<name>A0A1M7EKR4_9FIRM</name>
<dbReference type="OrthoDB" id="1957142at2"/>
<dbReference type="InterPro" id="IPR053150">
    <property type="entry name" value="Teicoplanin_resist-assoc"/>
</dbReference>
<feature type="transmembrane region" description="Helical" evidence="1">
    <location>
        <begin position="9"/>
        <end position="27"/>
    </location>
</feature>
<keyword evidence="1" id="KW-0812">Transmembrane</keyword>
<dbReference type="STRING" id="1120996.SAMN02746066_00026"/>
<gene>
    <name evidence="3" type="ORF">SAMN02746066_00026</name>
</gene>
<feature type="transmembrane region" description="Helical" evidence="1">
    <location>
        <begin position="117"/>
        <end position="134"/>
    </location>
</feature>
<feature type="transmembrane region" description="Helical" evidence="1">
    <location>
        <begin position="91"/>
        <end position="111"/>
    </location>
</feature>
<dbReference type="AlphaFoldDB" id="A0A1M7EKR4"/>
<sequence length="502" mass="58106">MFKDKRQKILTIGLFIVYAFLLVWLILFKFQTNISDLGHIRNINLIPFAASMVVNGKIELREIIYNVLVFIPMGIYINIFKSKWSFIQKILPCLGVSLLFEVIQYTFAIGASDITDIIGNTFGGIIGIGMYGLIKRIFKDRAITVVNVMALISSVLVMVIMILVFSANSKNVTQTNSSSPTSTGQIYLYGEAHGVENILDQEFELWNEYYQNQGMRHLFIEFPYYTAEFLNLWMQSDSNEILDEIFSDLKGTAANTTANKEFYEKIKSQCPETIFHGTDVGHQYDTTGRRFLKYMQSNKLVDSEQYVLTQEAIDQGRYYYERSDDVYRENKMVQNFIREFDKLSNESIMGIYGSAHTGLESMNYTNDIPCMANQLKKYYGDAIRSESLDIIVEDIEPSRVDTIKVNGKEYEASYFGKQNLKGIFEGYSYREYWRLENAYEDLKDRPLTQDELPYNNYPMKIDTGQIFVIDYTMTDGSVIRKYYRSDGHEWNGTLSTQEFTVD</sequence>
<organism evidence="3 4">
    <name type="scientific">Anaerosporobacter mobilis DSM 15930</name>
    <dbReference type="NCBI Taxonomy" id="1120996"/>
    <lineage>
        <taxon>Bacteria</taxon>
        <taxon>Bacillati</taxon>
        <taxon>Bacillota</taxon>
        <taxon>Clostridia</taxon>
        <taxon>Lachnospirales</taxon>
        <taxon>Lachnospiraceae</taxon>
        <taxon>Anaerosporobacter</taxon>
    </lineage>
</organism>
<dbReference type="SUPFAM" id="SSF159501">
    <property type="entry name" value="EreA/ChaN-like"/>
    <property type="match status" value="1"/>
</dbReference>
<keyword evidence="1" id="KW-0472">Membrane</keyword>
<dbReference type="InterPro" id="IPR006976">
    <property type="entry name" value="VanZ-like"/>
</dbReference>
<evidence type="ECO:0000259" key="2">
    <source>
        <dbReference type="Pfam" id="PF04892"/>
    </source>
</evidence>
<keyword evidence="4" id="KW-1185">Reference proteome</keyword>
<feature type="domain" description="VanZ-like" evidence="2">
    <location>
        <begin position="15"/>
        <end position="134"/>
    </location>
</feature>
<reference evidence="3 4" key="1">
    <citation type="submission" date="2016-11" db="EMBL/GenBank/DDBJ databases">
        <authorList>
            <person name="Jaros S."/>
            <person name="Januszkiewicz K."/>
            <person name="Wedrychowicz H."/>
        </authorList>
    </citation>
    <scope>NUCLEOTIDE SEQUENCE [LARGE SCALE GENOMIC DNA]</scope>
    <source>
        <strain evidence="3 4">DSM 15930</strain>
    </source>
</reference>
<proteinExistence type="predicted"/>
<dbReference type="PANTHER" id="PTHR36834">
    <property type="entry name" value="MEMBRANE PROTEIN-RELATED"/>
    <property type="match status" value="1"/>
</dbReference>
<evidence type="ECO:0000313" key="3">
    <source>
        <dbReference type="EMBL" id="SHL91979.1"/>
    </source>
</evidence>
<feature type="transmembrane region" description="Helical" evidence="1">
    <location>
        <begin position="146"/>
        <end position="167"/>
    </location>
</feature>
<evidence type="ECO:0000313" key="4">
    <source>
        <dbReference type="Proteomes" id="UP000184038"/>
    </source>
</evidence>
<evidence type="ECO:0000256" key="1">
    <source>
        <dbReference type="SAM" id="Phobius"/>
    </source>
</evidence>
<dbReference type="Proteomes" id="UP000184038">
    <property type="component" value="Unassembled WGS sequence"/>
</dbReference>